<reference evidence="3" key="1">
    <citation type="journal article" date="2019" name="Int. J. Syst. Evol. Microbiol.">
        <title>The Global Catalogue of Microorganisms (GCM) 10K type strain sequencing project: providing services to taxonomists for standard genome sequencing and annotation.</title>
        <authorList>
            <consortium name="The Broad Institute Genomics Platform"/>
            <consortium name="The Broad Institute Genome Sequencing Center for Infectious Disease"/>
            <person name="Wu L."/>
            <person name="Ma J."/>
        </authorList>
    </citation>
    <scope>NUCLEOTIDE SEQUENCE [LARGE SCALE GENOMIC DNA]</scope>
    <source>
        <strain evidence="3">JCM 4350</strain>
    </source>
</reference>
<dbReference type="Proteomes" id="UP000659767">
    <property type="component" value="Unassembled WGS sequence"/>
</dbReference>
<dbReference type="Pfam" id="PF00903">
    <property type="entry name" value="Glyoxalase"/>
    <property type="match status" value="1"/>
</dbReference>
<keyword evidence="3" id="KW-1185">Reference proteome</keyword>
<comment type="caution">
    <text evidence="2">The sequence shown here is derived from an EMBL/GenBank/DDBJ whole genome shotgun (WGS) entry which is preliminary data.</text>
</comment>
<dbReference type="InterPro" id="IPR029068">
    <property type="entry name" value="Glyas_Bleomycin-R_OHBP_Dase"/>
</dbReference>
<dbReference type="EMBL" id="BMSZ01000026">
    <property type="protein sequence ID" value="GGS80262.1"/>
    <property type="molecule type" value="Genomic_DNA"/>
</dbReference>
<sequence>MQTANFTACLAVRDVTETLDFYEALGFTVGRESVAQDHPIHLIFNGDTMAFMIQPADSVREFIPQTAAELGASGFFYLNAPDFDGAVARIRDKVEVLKEASDGGFRMLYFRDPNGYAMALSARAV</sequence>
<dbReference type="InterPro" id="IPR037523">
    <property type="entry name" value="VOC_core"/>
</dbReference>
<evidence type="ECO:0000313" key="2">
    <source>
        <dbReference type="EMBL" id="GGS80262.1"/>
    </source>
</evidence>
<dbReference type="RefSeq" id="WP_199889704.1">
    <property type="nucleotide sequence ID" value="NZ_BMSZ01000026.1"/>
</dbReference>
<dbReference type="InterPro" id="IPR004360">
    <property type="entry name" value="Glyas_Fos-R_dOase_dom"/>
</dbReference>
<gene>
    <name evidence="2" type="ORF">GCM10010253_63830</name>
</gene>
<dbReference type="SUPFAM" id="SSF54593">
    <property type="entry name" value="Glyoxalase/Bleomycin resistance protein/Dihydroxybiphenyl dioxygenase"/>
    <property type="match status" value="1"/>
</dbReference>
<evidence type="ECO:0000313" key="3">
    <source>
        <dbReference type="Proteomes" id="UP000659767"/>
    </source>
</evidence>
<dbReference type="PROSITE" id="PS51819">
    <property type="entry name" value="VOC"/>
    <property type="match status" value="1"/>
</dbReference>
<accession>A0ABQ2TQK6</accession>
<name>A0ABQ2TQK6_STRBA</name>
<organism evidence="2 3">
    <name type="scientific">Streptomyces badius</name>
    <dbReference type="NCBI Taxonomy" id="1941"/>
    <lineage>
        <taxon>Bacteria</taxon>
        <taxon>Bacillati</taxon>
        <taxon>Actinomycetota</taxon>
        <taxon>Actinomycetes</taxon>
        <taxon>Kitasatosporales</taxon>
        <taxon>Streptomycetaceae</taxon>
        <taxon>Streptomyces</taxon>
    </lineage>
</organism>
<evidence type="ECO:0000259" key="1">
    <source>
        <dbReference type="PROSITE" id="PS51819"/>
    </source>
</evidence>
<proteinExistence type="predicted"/>
<dbReference type="Gene3D" id="3.10.180.10">
    <property type="entry name" value="2,3-Dihydroxybiphenyl 1,2-Dioxygenase, domain 1"/>
    <property type="match status" value="1"/>
</dbReference>
<feature type="domain" description="VOC" evidence="1">
    <location>
        <begin position="3"/>
        <end position="123"/>
    </location>
</feature>
<protein>
    <recommendedName>
        <fullName evidence="1">VOC domain-containing protein</fullName>
    </recommendedName>
</protein>